<dbReference type="Pfam" id="PF01370">
    <property type="entry name" value="Epimerase"/>
    <property type="match status" value="1"/>
</dbReference>
<sequence length="332" mass="36336">MRFQNSKILVTGAAGFIGRKLVEQLVAEGAKVTAVDLPGVAFPQWSSVTCVNSDLGDAAELKKLCSQKDFIFHLAFPVSDWEKEEKFQQALKHSEEICRLAAVAGTRLVITTSVVVYADQIGKGPITEETPYGKANGHYMAYKQKQERIALQYAHEHKADIRIVRPANVYGAGSKPWVVEVARVLAKGVPGLIDGGKGRAGLVLVDNVVEVLLLTAKADIPRGEIFLAVDDNTVTWHDYFSSIADFIKADAPKSIPRFLAEIAATGGELTWKTLGLAGRPPLTRQALMLVGADNDFKNEKIKRVLGFAPVKTHEQGLWEIAAYLAKNTWQEK</sequence>
<name>I4B2H8_TURPD</name>
<dbReference type="PANTHER" id="PTHR48079">
    <property type="entry name" value="PROTEIN YEEZ"/>
    <property type="match status" value="1"/>
</dbReference>
<dbReference type="PANTHER" id="PTHR48079:SF6">
    <property type="entry name" value="NAD(P)-BINDING DOMAIN-CONTAINING PROTEIN-RELATED"/>
    <property type="match status" value="1"/>
</dbReference>
<dbReference type="Gene3D" id="3.40.50.720">
    <property type="entry name" value="NAD(P)-binding Rossmann-like Domain"/>
    <property type="match status" value="1"/>
</dbReference>
<keyword evidence="3" id="KW-1185">Reference proteome</keyword>
<dbReference type="Proteomes" id="UP000006048">
    <property type="component" value="Chromosome"/>
</dbReference>
<accession>I4B2H8</accession>
<dbReference type="HOGENOM" id="CLU_007383_6_1_12"/>
<gene>
    <name evidence="2" type="ordered locus">Turpa_0834</name>
</gene>
<dbReference type="RefSeq" id="WP_014802003.1">
    <property type="nucleotide sequence ID" value="NC_018020.1"/>
</dbReference>
<dbReference type="SUPFAM" id="SSF51735">
    <property type="entry name" value="NAD(P)-binding Rossmann-fold domains"/>
    <property type="match status" value="1"/>
</dbReference>
<evidence type="ECO:0000313" key="3">
    <source>
        <dbReference type="Proteomes" id="UP000006048"/>
    </source>
</evidence>
<feature type="domain" description="NAD-dependent epimerase/dehydratase" evidence="1">
    <location>
        <begin position="8"/>
        <end position="225"/>
    </location>
</feature>
<dbReference type="KEGG" id="tpx:Turpa_0834"/>
<reference evidence="2 3" key="1">
    <citation type="submission" date="2012-06" db="EMBL/GenBank/DDBJ databases">
        <title>The complete chromosome of genome of Turneriella parva DSM 21527.</title>
        <authorList>
            <consortium name="US DOE Joint Genome Institute (JGI-PGF)"/>
            <person name="Lucas S."/>
            <person name="Han J."/>
            <person name="Lapidus A."/>
            <person name="Bruce D."/>
            <person name="Goodwin L."/>
            <person name="Pitluck S."/>
            <person name="Peters L."/>
            <person name="Kyrpides N."/>
            <person name="Mavromatis K."/>
            <person name="Ivanova N."/>
            <person name="Mikhailova N."/>
            <person name="Chertkov O."/>
            <person name="Detter J.C."/>
            <person name="Tapia R."/>
            <person name="Han C."/>
            <person name="Land M."/>
            <person name="Hauser L."/>
            <person name="Markowitz V."/>
            <person name="Cheng J.-F."/>
            <person name="Hugenholtz P."/>
            <person name="Woyke T."/>
            <person name="Wu D."/>
            <person name="Gronow S."/>
            <person name="Wellnitz S."/>
            <person name="Brambilla E."/>
            <person name="Klenk H.-P."/>
            <person name="Eisen J.A."/>
        </authorList>
    </citation>
    <scope>NUCLEOTIDE SEQUENCE [LARGE SCALE GENOMIC DNA]</scope>
    <source>
        <strain evidence="3">ATCC BAA-1111 / DSM 21527 / NCTC 11395 / H</strain>
    </source>
</reference>
<protein>
    <submittedName>
        <fullName evidence="2">NAD-dependent epimerase/dehydratase</fullName>
    </submittedName>
</protein>
<dbReference type="EMBL" id="CP002959">
    <property type="protein sequence ID" value="AFM11485.1"/>
    <property type="molecule type" value="Genomic_DNA"/>
</dbReference>
<dbReference type="InterPro" id="IPR001509">
    <property type="entry name" value="Epimerase_deHydtase"/>
</dbReference>
<dbReference type="InterPro" id="IPR036291">
    <property type="entry name" value="NAD(P)-bd_dom_sf"/>
</dbReference>
<dbReference type="GO" id="GO:0004029">
    <property type="term" value="F:aldehyde dehydrogenase (NAD+) activity"/>
    <property type="evidence" value="ECO:0007669"/>
    <property type="project" value="TreeGrafter"/>
</dbReference>
<dbReference type="STRING" id="869212.Turpa_0834"/>
<dbReference type="OrthoDB" id="9771073at2"/>
<organism evidence="2 3">
    <name type="scientific">Turneriella parva (strain ATCC BAA-1111 / DSM 21527 / NCTC 11395 / H)</name>
    <name type="common">Leptospira parva</name>
    <dbReference type="NCBI Taxonomy" id="869212"/>
    <lineage>
        <taxon>Bacteria</taxon>
        <taxon>Pseudomonadati</taxon>
        <taxon>Spirochaetota</taxon>
        <taxon>Spirochaetia</taxon>
        <taxon>Leptospirales</taxon>
        <taxon>Leptospiraceae</taxon>
        <taxon>Turneriella</taxon>
    </lineage>
</organism>
<dbReference type="AlphaFoldDB" id="I4B2H8"/>
<proteinExistence type="predicted"/>
<dbReference type="GO" id="GO:0005737">
    <property type="term" value="C:cytoplasm"/>
    <property type="evidence" value="ECO:0007669"/>
    <property type="project" value="TreeGrafter"/>
</dbReference>
<dbReference type="InterPro" id="IPR051783">
    <property type="entry name" value="NAD(P)-dependent_oxidoreduct"/>
</dbReference>
<evidence type="ECO:0000313" key="2">
    <source>
        <dbReference type="EMBL" id="AFM11485.1"/>
    </source>
</evidence>
<evidence type="ECO:0000259" key="1">
    <source>
        <dbReference type="Pfam" id="PF01370"/>
    </source>
</evidence>